<feature type="transmembrane region" description="Helical" evidence="12">
    <location>
        <begin position="403"/>
        <end position="428"/>
    </location>
</feature>
<keyword evidence="2" id="KW-0813">Transport</keyword>
<organism evidence="14 15">
    <name type="scientific">Fasciolopsis buskii</name>
    <dbReference type="NCBI Taxonomy" id="27845"/>
    <lineage>
        <taxon>Eukaryota</taxon>
        <taxon>Metazoa</taxon>
        <taxon>Spiralia</taxon>
        <taxon>Lophotrochozoa</taxon>
        <taxon>Platyhelminthes</taxon>
        <taxon>Trematoda</taxon>
        <taxon>Digenea</taxon>
        <taxon>Plagiorchiida</taxon>
        <taxon>Echinostomata</taxon>
        <taxon>Echinostomatoidea</taxon>
        <taxon>Fasciolidae</taxon>
        <taxon>Fasciolopsis</taxon>
    </lineage>
</organism>
<evidence type="ECO:0000256" key="5">
    <source>
        <dbReference type="ARBA" id="ARBA00022989"/>
    </source>
</evidence>
<evidence type="ECO:0000256" key="6">
    <source>
        <dbReference type="ARBA" id="ARBA00023065"/>
    </source>
</evidence>
<feature type="transmembrane region" description="Helical" evidence="12">
    <location>
        <begin position="193"/>
        <end position="211"/>
    </location>
</feature>
<evidence type="ECO:0000256" key="11">
    <source>
        <dbReference type="ARBA" id="ARBA00023303"/>
    </source>
</evidence>
<keyword evidence="15" id="KW-1185">Reference proteome</keyword>
<dbReference type="InterPro" id="IPR019594">
    <property type="entry name" value="Glu/Gly-bd"/>
</dbReference>
<evidence type="ECO:0000313" key="14">
    <source>
        <dbReference type="EMBL" id="KAA0188995.1"/>
    </source>
</evidence>
<keyword evidence="11" id="KW-0407">Ion channel</keyword>
<dbReference type="PANTHER" id="PTHR42643:SF24">
    <property type="entry name" value="IONOTROPIC RECEPTOR 60A"/>
    <property type="match status" value="1"/>
</dbReference>
<keyword evidence="7 12" id="KW-0472">Membrane</keyword>
<dbReference type="Pfam" id="PF00060">
    <property type="entry name" value="Lig_chan"/>
    <property type="match status" value="1"/>
</dbReference>
<feature type="domain" description="Ionotropic glutamate receptor L-glutamate and glycine-binding" evidence="13">
    <location>
        <begin position="11"/>
        <end position="70"/>
    </location>
</feature>
<dbReference type="Gene3D" id="3.40.190.10">
    <property type="entry name" value="Periplasmic binding protein-like II"/>
    <property type="match status" value="2"/>
</dbReference>
<dbReference type="GO" id="GO:0050906">
    <property type="term" value="P:detection of stimulus involved in sensory perception"/>
    <property type="evidence" value="ECO:0007669"/>
    <property type="project" value="UniProtKB-ARBA"/>
</dbReference>
<comment type="subcellular location">
    <subcellularLocation>
        <location evidence="1">Cell membrane</location>
        <topology evidence="1">Multi-pass membrane protein</topology>
    </subcellularLocation>
</comment>
<keyword evidence="6" id="KW-0406">Ion transport</keyword>
<dbReference type="SUPFAM" id="SSF53850">
    <property type="entry name" value="Periplasmic binding protein-like II"/>
    <property type="match status" value="1"/>
</dbReference>
<keyword evidence="4 12" id="KW-0812">Transmembrane</keyword>
<dbReference type="GO" id="GO:0005886">
    <property type="term" value="C:plasma membrane"/>
    <property type="evidence" value="ECO:0007669"/>
    <property type="project" value="UniProtKB-SubCell"/>
</dbReference>
<dbReference type="Proteomes" id="UP000728185">
    <property type="component" value="Unassembled WGS sequence"/>
</dbReference>
<evidence type="ECO:0000256" key="9">
    <source>
        <dbReference type="ARBA" id="ARBA00023180"/>
    </source>
</evidence>
<name>A0A8E0RVA7_9TREM</name>
<keyword evidence="8" id="KW-0675">Receptor</keyword>
<evidence type="ECO:0000256" key="10">
    <source>
        <dbReference type="ARBA" id="ARBA00023286"/>
    </source>
</evidence>
<dbReference type="GO" id="GO:0015276">
    <property type="term" value="F:ligand-gated monoatomic ion channel activity"/>
    <property type="evidence" value="ECO:0007669"/>
    <property type="project" value="InterPro"/>
</dbReference>
<evidence type="ECO:0000256" key="12">
    <source>
        <dbReference type="SAM" id="Phobius"/>
    </source>
</evidence>
<evidence type="ECO:0000259" key="13">
    <source>
        <dbReference type="SMART" id="SM00918"/>
    </source>
</evidence>
<evidence type="ECO:0000256" key="8">
    <source>
        <dbReference type="ARBA" id="ARBA00023170"/>
    </source>
</evidence>
<evidence type="ECO:0000256" key="7">
    <source>
        <dbReference type="ARBA" id="ARBA00023136"/>
    </source>
</evidence>
<evidence type="ECO:0000313" key="15">
    <source>
        <dbReference type="Proteomes" id="UP000728185"/>
    </source>
</evidence>
<dbReference type="Pfam" id="PF10613">
    <property type="entry name" value="Lig_chan-Glu_bd"/>
    <property type="match status" value="1"/>
</dbReference>
<dbReference type="PANTHER" id="PTHR42643">
    <property type="entry name" value="IONOTROPIC RECEPTOR 20A-RELATED"/>
    <property type="match status" value="1"/>
</dbReference>
<accession>A0A8E0RVA7</accession>
<proteinExistence type="predicted"/>
<dbReference type="AlphaFoldDB" id="A0A8E0RVA7"/>
<protein>
    <recommendedName>
        <fullName evidence="13">Ionotropic glutamate receptor L-glutamate and glycine-binding domain-containing protein</fullName>
    </recommendedName>
</protein>
<evidence type="ECO:0000256" key="3">
    <source>
        <dbReference type="ARBA" id="ARBA00022475"/>
    </source>
</evidence>
<dbReference type="OrthoDB" id="9997229at2759"/>
<sequence length="447" mass="50976">MELKEMPYIIDYNVTVEGELVNATGMMVDILDLMAKKFVFRYRLWTPSDGHYGILLENGSWTGLIKDLLNKRIDIIGSCLSRTANRSSVAKYIGQIDIDQIAMLLSSSTAKGTVFDILKVFQPVPLITLAGISLLTSILAFVFNRVSPYSSRNRKIPSLEVYDSRYPDNISMIMKAGLSQNLAFFPRAPCTRLLLISYLLMVFFLFMAWKADVTAFLTRNKVQYAINSFEELAASKTFNPLVVQGNAVLGFLKDAIMNPTYLKLYEEINARIKQNPITIRSTDEGVQQVLKNPYNVLLGSYPVLRFIRQMRCKELVVIPSTIDHGQKTMMVRKDSEWAENMDVFRSFQFRINSPTFLVMSSSLRKLKETGVVSRIRGKWSNRMHTCMDDDKIYQPLTLRGCSAVFVMFVAALGMSFGALICEIIWHYYGQPLWIYIWTLIHHAASTK</sequence>
<dbReference type="InterPro" id="IPR001320">
    <property type="entry name" value="Iontro_rcpt_C"/>
</dbReference>
<gene>
    <name evidence="14" type="ORF">FBUS_03768</name>
</gene>
<feature type="transmembrane region" description="Helical" evidence="12">
    <location>
        <begin position="124"/>
        <end position="143"/>
    </location>
</feature>
<dbReference type="SMART" id="SM00918">
    <property type="entry name" value="Lig_chan-Glu_bd"/>
    <property type="match status" value="1"/>
</dbReference>
<comment type="caution">
    <text evidence="14">The sequence shown here is derived from an EMBL/GenBank/DDBJ whole genome shotgun (WGS) entry which is preliminary data.</text>
</comment>
<keyword evidence="3" id="KW-1003">Cell membrane</keyword>
<evidence type="ECO:0000256" key="2">
    <source>
        <dbReference type="ARBA" id="ARBA00022448"/>
    </source>
</evidence>
<reference evidence="14" key="1">
    <citation type="submission" date="2019-05" db="EMBL/GenBank/DDBJ databases">
        <title>Annotation for the trematode Fasciolopsis buski.</title>
        <authorList>
            <person name="Choi Y.-J."/>
        </authorList>
    </citation>
    <scope>NUCLEOTIDE SEQUENCE</scope>
    <source>
        <strain evidence="14">HT</strain>
        <tissue evidence="14">Whole worm</tissue>
    </source>
</reference>
<keyword evidence="10" id="KW-1071">Ligand-gated ion channel</keyword>
<evidence type="ECO:0000256" key="4">
    <source>
        <dbReference type="ARBA" id="ARBA00022692"/>
    </source>
</evidence>
<evidence type="ECO:0000256" key="1">
    <source>
        <dbReference type="ARBA" id="ARBA00004651"/>
    </source>
</evidence>
<keyword evidence="5 12" id="KW-1133">Transmembrane helix</keyword>
<keyword evidence="9" id="KW-0325">Glycoprotein</keyword>
<dbReference type="EMBL" id="LUCM01008081">
    <property type="protein sequence ID" value="KAA0188995.1"/>
    <property type="molecule type" value="Genomic_DNA"/>
</dbReference>
<dbReference type="InterPro" id="IPR052192">
    <property type="entry name" value="Insect_Ionotropic_Sensory_Rcpt"/>
</dbReference>